<comment type="caution">
    <text evidence="1">The sequence shown here is derived from an EMBL/GenBank/DDBJ whole genome shotgun (WGS) entry which is preliminary data.</text>
</comment>
<name>X1QSC1_9ZZZZ</name>
<dbReference type="Gene3D" id="2.60.120.40">
    <property type="match status" value="1"/>
</dbReference>
<dbReference type="InterPro" id="IPR008983">
    <property type="entry name" value="Tumour_necrosis_fac-like_dom"/>
</dbReference>
<dbReference type="EMBL" id="BARW01000940">
    <property type="protein sequence ID" value="GAI71148.1"/>
    <property type="molecule type" value="Genomic_DNA"/>
</dbReference>
<evidence type="ECO:0000313" key="1">
    <source>
        <dbReference type="EMBL" id="GAI71148.1"/>
    </source>
</evidence>
<gene>
    <name evidence="1" type="ORF">S12H4_03382</name>
</gene>
<proteinExistence type="predicted"/>
<sequence length="143" mass="16294">MSSAYEFRGWLNHAQTIQLHVPTKIELDQTSYDPDGCFELSTRSYVVKENGDYLIIGGVWYDYGAVDGGIYSVQVRKNNSIIMERDGMCAHATHKDIQPHATDIWPLQTGDKISLWTVYYHGGPCPLRIVERQNYLTIRRLGG</sequence>
<reference evidence="1" key="1">
    <citation type="journal article" date="2014" name="Front. Microbiol.">
        <title>High frequency of phylogenetically diverse reductive dehalogenase-homologous genes in deep subseafloor sedimentary metagenomes.</title>
        <authorList>
            <person name="Kawai M."/>
            <person name="Futagami T."/>
            <person name="Toyoda A."/>
            <person name="Takaki Y."/>
            <person name="Nishi S."/>
            <person name="Hori S."/>
            <person name="Arai W."/>
            <person name="Tsubouchi T."/>
            <person name="Morono Y."/>
            <person name="Uchiyama I."/>
            <person name="Ito T."/>
            <person name="Fujiyama A."/>
            <person name="Inagaki F."/>
            <person name="Takami H."/>
        </authorList>
    </citation>
    <scope>NUCLEOTIDE SEQUENCE</scope>
    <source>
        <strain evidence="1">Expedition CK06-06</strain>
    </source>
</reference>
<dbReference type="AlphaFoldDB" id="X1QSC1"/>
<dbReference type="SUPFAM" id="SSF49842">
    <property type="entry name" value="TNF-like"/>
    <property type="match status" value="1"/>
</dbReference>
<protein>
    <submittedName>
        <fullName evidence="1">Uncharacterized protein</fullName>
    </submittedName>
</protein>
<organism evidence="1">
    <name type="scientific">marine sediment metagenome</name>
    <dbReference type="NCBI Taxonomy" id="412755"/>
    <lineage>
        <taxon>unclassified sequences</taxon>
        <taxon>metagenomes</taxon>
        <taxon>ecological metagenomes</taxon>
    </lineage>
</organism>
<accession>X1QSC1</accession>